<dbReference type="GO" id="GO:0002181">
    <property type="term" value="P:cytoplasmic translation"/>
    <property type="evidence" value="ECO:0007669"/>
    <property type="project" value="TreeGrafter"/>
</dbReference>
<organism evidence="5 6">
    <name type="scientific">Chaetoceros tenuissimus</name>
    <dbReference type="NCBI Taxonomy" id="426638"/>
    <lineage>
        <taxon>Eukaryota</taxon>
        <taxon>Sar</taxon>
        <taxon>Stramenopiles</taxon>
        <taxon>Ochrophyta</taxon>
        <taxon>Bacillariophyta</taxon>
        <taxon>Coscinodiscophyceae</taxon>
        <taxon>Chaetocerotophycidae</taxon>
        <taxon>Chaetocerotales</taxon>
        <taxon>Chaetocerotaceae</taxon>
        <taxon>Chaetoceros</taxon>
    </lineage>
</organism>
<dbReference type="InterPro" id="IPR012678">
    <property type="entry name" value="Ribosomal_uL23/eL15/eS24_sf"/>
</dbReference>
<dbReference type="SMART" id="SM01384">
    <property type="entry name" value="Ribosomal_L15e"/>
    <property type="match status" value="1"/>
</dbReference>
<dbReference type="GO" id="GO:0022625">
    <property type="term" value="C:cytosolic large ribosomal subunit"/>
    <property type="evidence" value="ECO:0007669"/>
    <property type="project" value="TreeGrafter"/>
</dbReference>
<sequence>MRKLVLTTSIQHFSHSQNFTVDFANMGAYKYMEELWRHKQSDALRFLLRVRAWEYRQRPKMVRCSKPTRTEKAHRLGYKAKQGYVIVRIGVRRGGRKRQNHRGMVFGKPKHQGINHLKFERNLQSVAEEKVGRKFSNLRVLNSYWINQDATMKYYEIILVDPSHTKIRNDPRINWICNPVHNHRECRGLTSAGRKSRGLRKSGHRANGIKGGSYRAAWLRRNTMRLKRFR</sequence>
<dbReference type="AlphaFoldDB" id="A0AAD3H3Z7"/>
<evidence type="ECO:0000313" key="5">
    <source>
        <dbReference type="EMBL" id="GFH49069.1"/>
    </source>
</evidence>
<comment type="similarity">
    <text evidence="1 4">Belongs to the eukaryotic ribosomal protein eL15 family.</text>
</comment>
<dbReference type="GO" id="GO:0003723">
    <property type="term" value="F:RNA binding"/>
    <property type="evidence" value="ECO:0007669"/>
    <property type="project" value="TreeGrafter"/>
</dbReference>
<dbReference type="InterPro" id="IPR024794">
    <property type="entry name" value="Rbsml_eL15_core_dom_sf"/>
</dbReference>
<reference evidence="5 6" key="1">
    <citation type="journal article" date="2021" name="Sci. Rep.">
        <title>The genome of the diatom Chaetoceros tenuissimus carries an ancient integrated fragment of an extant virus.</title>
        <authorList>
            <person name="Hongo Y."/>
            <person name="Kimura K."/>
            <person name="Takaki Y."/>
            <person name="Yoshida Y."/>
            <person name="Baba S."/>
            <person name="Kobayashi G."/>
            <person name="Nagasaki K."/>
            <person name="Hano T."/>
            <person name="Tomaru Y."/>
        </authorList>
    </citation>
    <scope>NUCLEOTIDE SEQUENCE [LARGE SCALE GENOMIC DNA]</scope>
    <source>
        <strain evidence="5 6">NIES-3715</strain>
    </source>
</reference>
<dbReference type="NCBIfam" id="NF003269">
    <property type="entry name" value="PRK04243.1"/>
    <property type="match status" value="1"/>
</dbReference>
<dbReference type="SUPFAM" id="SSF54189">
    <property type="entry name" value="Ribosomal proteins S24e, L23 and L15e"/>
    <property type="match status" value="1"/>
</dbReference>
<dbReference type="Pfam" id="PF00827">
    <property type="entry name" value="Ribosomal_L15e"/>
    <property type="match status" value="1"/>
</dbReference>
<dbReference type="Proteomes" id="UP001054902">
    <property type="component" value="Unassembled WGS sequence"/>
</dbReference>
<name>A0AAD3H3Z7_9STRA</name>
<keyword evidence="3 4" id="KW-0687">Ribonucleoprotein</keyword>
<dbReference type="FunFam" id="3.40.1120.10:FF:000001">
    <property type="entry name" value="Ribosomal protein L15"/>
    <property type="match status" value="1"/>
</dbReference>
<dbReference type="EMBL" id="BLLK01000032">
    <property type="protein sequence ID" value="GFH49069.1"/>
    <property type="molecule type" value="Genomic_DNA"/>
</dbReference>
<gene>
    <name evidence="5" type="ORF">CTEN210_05545</name>
</gene>
<keyword evidence="2 4" id="KW-0689">Ribosomal protein</keyword>
<comment type="caution">
    <text evidence="5">The sequence shown here is derived from an EMBL/GenBank/DDBJ whole genome shotgun (WGS) entry which is preliminary data.</text>
</comment>
<evidence type="ECO:0000256" key="3">
    <source>
        <dbReference type="ARBA" id="ARBA00023274"/>
    </source>
</evidence>
<dbReference type="PANTHER" id="PTHR11847:SF4">
    <property type="entry name" value="LARGE RIBOSOMAL SUBUNIT PROTEIN EL15"/>
    <property type="match status" value="1"/>
</dbReference>
<evidence type="ECO:0000256" key="2">
    <source>
        <dbReference type="ARBA" id="ARBA00022980"/>
    </source>
</evidence>
<evidence type="ECO:0000313" key="6">
    <source>
        <dbReference type="Proteomes" id="UP001054902"/>
    </source>
</evidence>
<dbReference type="Gene3D" id="3.40.1120.10">
    <property type="entry name" value="Ribosomal protein l15e"/>
    <property type="match status" value="1"/>
</dbReference>
<dbReference type="InterPro" id="IPR000439">
    <property type="entry name" value="Ribosomal_eL15"/>
</dbReference>
<accession>A0AAD3H3Z7</accession>
<keyword evidence="6" id="KW-1185">Reference proteome</keyword>
<evidence type="ECO:0000256" key="4">
    <source>
        <dbReference type="RuleBase" id="RU000663"/>
    </source>
</evidence>
<proteinExistence type="inferred from homology"/>
<evidence type="ECO:0000256" key="1">
    <source>
        <dbReference type="ARBA" id="ARBA00006857"/>
    </source>
</evidence>
<protein>
    <recommendedName>
        <fullName evidence="4">Ribosomal protein L15</fullName>
    </recommendedName>
</protein>
<dbReference type="PANTHER" id="PTHR11847">
    <property type="entry name" value="RIBOSOMAL PROTEIN L15"/>
    <property type="match status" value="1"/>
</dbReference>
<dbReference type="GO" id="GO:0003735">
    <property type="term" value="F:structural constituent of ribosome"/>
    <property type="evidence" value="ECO:0007669"/>
    <property type="project" value="InterPro"/>
</dbReference>